<comment type="caution">
    <text evidence="1">The sequence shown here is derived from an EMBL/GenBank/DDBJ whole genome shotgun (WGS) entry which is preliminary data.</text>
</comment>
<evidence type="ECO:0000313" key="1">
    <source>
        <dbReference type="EMBL" id="MFC4609056.1"/>
    </source>
</evidence>
<evidence type="ECO:0008006" key="3">
    <source>
        <dbReference type="Google" id="ProtNLM"/>
    </source>
</evidence>
<protein>
    <recommendedName>
        <fullName evidence="3">Tetratricopeptide repeat protein</fullName>
    </recommendedName>
</protein>
<dbReference type="SUPFAM" id="SSF48452">
    <property type="entry name" value="TPR-like"/>
    <property type="match status" value="1"/>
</dbReference>
<dbReference type="InterPro" id="IPR011990">
    <property type="entry name" value="TPR-like_helical_dom_sf"/>
</dbReference>
<reference evidence="2" key="1">
    <citation type="journal article" date="2019" name="Int. J. Syst. Evol. Microbiol.">
        <title>The Global Catalogue of Microorganisms (GCM) 10K type strain sequencing project: providing services to taxonomists for standard genome sequencing and annotation.</title>
        <authorList>
            <consortium name="The Broad Institute Genomics Platform"/>
            <consortium name="The Broad Institute Genome Sequencing Center for Infectious Disease"/>
            <person name="Wu L."/>
            <person name="Ma J."/>
        </authorList>
    </citation>
    <scope>NUCLEOTIDE SEQUENCE [LARGE SCALE GENOMIC DNA]</scope>
    <source>
        <strain evidence="2">CGMCC 4.7139</strain>
    </source>
</reference>
<dbReference type="EMBL" id="JBHSFE010000011">
    <property type="protein sequence ID" value="MFC4609056.1"/>
    <property type="molecule type" value="Genomic_DNA"/>
</dbReference>
<accession>A0ABV9G430</accession>
<organism evidence="1 2">
    <name type="scientific">Streptomyces maoxianensis</name>
    <dbReference type="NCBI Taxonomy" id="1459942"/>
    <lineage>
        <taxon>Bacteria</taxon>
        <taxon>Bacillati</taxon>
        <taxon>Actinomycetota</taxon>
        <taxon>Actinomycetes</taxon>
        <taxon>Kitasatosporales</taxon>
        <taxon>Streptomycetaceae</taxon>
        <taxon>Streptomyces</taxon>
    </lineage>
</organism>
<evidence type="ECO:0000313" key="2">
    <source>
        <dbReference type="Proteomes" id="UP001595993"/>
    </source>
</evidence>
<dbReference type="Gene3D" id="1.25.40.10">
    <property type="entry name" value="Tetratricopeptide repeat domain"/>
    <property type="match status" value="1"/>
</dbReference>
<name>A0ABV9G430_9ACTN</name>
<proteinExistence type="predicted"/>
<keyword evidence="2" id="KW-1185">Reference proteome</keyword>
<sequence>MTGRLLPALADLERRLELGDDDPAVHRERARVYLYLDRPEEALTALGEAAGDEQDANHLALLTRAHRRAGRFAPAREAAERLRTADPASFQPALTVSRTEGLAEVAELWRAADAELLVVACAQGDWPRADTLLAETPTWTTVADAADDLTELLACPGADPTELEPRLHRLTRARDAFSGLSGD</sequence>
<dbReference type="Proteomes" id="UP001595993">
    <property type="component" value="Unassembled WGS sequence"/>
</dbReference>
<gene>
    <name evidence="1" type="ORF">ACFO9E_14705</name>
</gene>
<dbReference type="RefSeq" id="WP_381195335.1">
    <property type="nucleotide sequence ID" value="NZ_JBHSFE010000011.1"/>
</dbReference>